<dbReference type="EMBL" id="JAGRRH010000003">
    <property type="protein sequence ID" value="KAG7371870.1"/>
    <property type="molecule type" value="Genomic_DNA"/>
</dbReference>
<gene>
    <name evidence="2" type="ORF">IV203_018012</name>
</gene>
<evidence type="ECO:0000313" key="2">
    <source>
        <dbReference type="EMBL" id="KAG7371870.1"/>
    </source>
</evidence>
<accession>A0A9K3M0N5</accession>
<keyword evidence="3" id="KW-1185">Reference proteome</keyword>
<name>A0A9K3M0N5_9STRA</name>
<organism evidence="2 3">
    <name type="scientific">Nitzschia inconspicua</name>
    <dbReference type="NCBI Taxonomy" id="303405"/>
    <lineage>
        <taxon>Eukaryota</taxon>
        <taxon>Sar</taxon>
        <taxon>Stramenopiles</taxon>
        <taxon>Ochrophyta</taxon>
        <taxon>Bacillariophyta</taxon>
        <taxon>Bacillariophyceae</taxon>
        <taxon>Bacillariophycidae</taxon>
        <taxon>Bacillariales</taxon>
        <taxon>Bacillariaceae</taxon>
        <taxon>Nitzschia</taxon>
    </lineage>
</organism>
<proteinExistence type="predicted"/>
<reference evidence="2" key="2">
    <citation type="submission" date="2021-04" db="EMBL/GenBank/DDBJ databases">
        <authorList>
            <person name="Podell S."/>
        </authorList>
    </citation>
    <scope>NUCLEOTIDE SEQUENCE</scope>
    <source>
        <strain evidence="2">Hildebrandi</strain>
    </source>
</reference>
<feature type="compositionally biased region" description="Low complexity" evidence="1">
    <location>
        <begin position="1"/>
        <end position="11"/>
    </location>
</feature>
<comment type="caution">
    <text evidence="2">The sequence shown here is derived from an EMBL/GenBank/DDBJ whole genome shotgun (WGS) entry which is preliminary data.</text>
</comment>
<evidence type="ECO:0000313" key="3">
    <source>
        <dbReference type="Proteomes" id="UP000693970"/>
    </source>
</evidence>
<feature type="compositionally biased region" description="Acidic residues" evidence="1">
    <location>
        <begin position="48"/>
        <end position="59"/>
    </location>
</feature>
<protein>
    <submittedName>
        <fullName evidence="2">Uncharacterized protein</fullName>
    </submittedName>
</protein>
<feature type="region of interest" description="Disordered" evidence="1">
    <location>
        <begin position="222"/>
        <end position="259"/>
    </location>
</feature>
<dbReference type="OrthoDB" id="53919at2759"/>
<dbReference type="AlphaFoldDB" id="A0A9K3M0N5"/>
<feature type="region of interest" description="Disordered" evidence="1">
    <location>
        <begin position="1"/>
        <end position="182"/>
    </location>
</feature>
<evidence type="ECO:0000256" key="1">
    <source>
        <dbReference type="SAM" id="MobiDB-lite"/>
    </source>
</evidence>
<reference evidence="2" key="1">
    <citation type="journal article" date="2021" name="Sci. Rep.">
        <title>Diploid genomic architecture of Nitzschia inconspicua, an elite biomass production diatom.</title>
        <authorList>
            <person name="Oliver A."/>
            <person name="Podell S."/>
            <person name="Pinowska A."/>
            <person name="Traller J.C."/>
            <person name="Smith S.R."/>
            <person name="McClure R."/>
            <person name="Beliaev A."/>
            <person name="Bohutskyi P."/>
            <person name="Hill E.A."/>
            <person name="Rabines A."/>
            <person name="Zheng H."/>
            <person name="Allen L.Z."/>
            <person name="Kuo A."/>
            <person name="Grigoriev I.V."/>
            <person name="Allen A.E."/>
            <person name="Hazlebeck D."/>
            <person name="Allen E.E."/>
        </authorList>
    </citation>
    <scope>NUCLEOTIDE SEQUENCE</scope>
    <source>
        <strain evidence="2">Hildebrandi</strain>
    </source>
</reference>
<feature type="compositionally biased region" description="Polar residues" evidence="1">
    <location>
        <begin position="238"/>
        <end position="251"/>
    </location>
</feature>
<sequence>MSPTDTLTTTTPTPPPAGKFYDDDDDGEREEEEEEDGSVSSESSSDSSDSDDDDDDEEGDTHSQGIPKYARPPVTTKRQQNVKDEEEQDDEEVIKIRQKAFDLINKAGGPSKEDRNSKHWPQSPKKLHYPIPHHIQQQQQLQQQSAGEQSAAHSYQSPYQQSAAGQRQRQFPNGQSPAGAHEAEKLSVAGLFINCVSDLCKQSSKEILQQGASILSSGYQSVSQYKDPPLHGSYDPIDTSQHGYGNGNNDTMMRGRYRD</sequence>
<feature type="compositionally biased region" description="Polar residues" evidence="1">
    <location>
        <begin position="145"/>
        <end position="176"/>
    </location>
</feature>
<feature type="compositionally biased region" description="Acidic residues" evidence="1">
    <location>
        <begin position="22"/>
        <end position="37"/>
    </location>
</feature>
<dbReference type="Proteomes" id="UP000693970">
    <property type="component" value="Unassembled WGS sequence"/>
</dbReference>
<feature type="compositionally biased region" description="Low complexity" evidence="1">
    <location>
        <begin position="38"/>
        <end position="47"/>
    </location>
</feature>